<dbReference type="AlphaFoldDB" id="A0A0V1JBA2"/>
<dbReference type="Proteomes" id="UP000054826">
    <property type="component" value="Unassembled WGS sequence"/>
</dbReference>
<protein>
    <submittedName>
        <fullName evidence="1">Uncharacterized protein</fullName>
    </submittedName>
</protein>
<reference evidence="3 4" key="1">
    <citation type="submission" date="2015-01" db="EMBL/GenBank/DDBJ databases">
        <title>Evolution of Trichinella species and genotypes.</title>
        <authorList>
            <person name="Korhonen P.K."/>
            <person name="Edoardo P."/>
            <person name="Giuseppe L.R."/>
            <person name="Gasser R.B."/>
        </authorList>
    </citation>
    <scope>NUCLEOTIDE SEQUENCE [LARGE SCALE GENOMIC DNA]</scope>
    <source>
        <strain evidence="2">ISS176</strain>
        <strain evidence="1">ISS588</strain>
    </source>
</reference>
<dbReference type="Proteomes" id="UP000054805">
    <property type="component" value="Unassembled WGS sequence"/>
</dbReference>
<comment type="caution">
    <text evidence="1">The sequence shown here is derived from an EMBL/GenBank/DDBJ whole genome shotgun (WGS) entry which is preliminary data.</text>
</comment>
<organism evidence="1 3">
    <name type="scientific">Trichinella pseudospiralis</name>
    <name type="common">Parasitic roundworm</name>
    <dbReference type="NCBI Taxonomy" id="6337"/>
    <lineage>
        <taxon>Eukaryota</taxon>
        <taxon>Metazoa</taxon>
        <taxon>Ecdysozoa</taxon>
        <taxon>Nematoda</taxon>
        <taxon>Enoplea</taxon>
        <taxon>Dorylaimia</taxon>
        <taxon>Trichinellida</taxon>
        <taxon>Trichinellidae</taxon>
        <taxon>Trichinella</taxon>
    </lineage>
</organism>
<accession>A0A0V1JBA2</accession>
<evidence type="ECO:0000313" key="2">
    <source>
        <dbReference type="EMBL" id="KRZ38960.1"/>
    </source>
</evidence>
<proteinExistence type="predicted"/>
<evidence type="ECO:0000313" key="3">
    <source>
        <dbReference type="Proteomes" id="UP000054805"/>
    </source>
</evidence>
<evidence type="ECO:0000313" key="4">
    <source>
        <dbReference type="Proteomes" id="UP000054826"/>
    </source>
</evidence>
<name>A0A0V1JBA2_TRIPS</name>
<sequence>MTIDDLLRSGFLPRFLIASDYTSLPSVSQQSRTPAKAIKMKLINYPWCLLQAGQHPYQLVSQLTDEVLFNLINCSALNTDDKLLYLFFYIYLD</sequence>
<keyword evidence="3" id="KW-1185">Reference proteome</keyword>
<evidence type="ECO:0000313" key="1">
    <source>
        <dbReference type="EMBL" id="KRZ32238.1"/>
    </source>
</evidence>
<dbReference type="EMBL" id="JYDV01000040">
    <property type="protein sequence ID" value="KRZ38960.1"/>
    <property type="molecule type" value="Genomic_DNA"/>
</dbReference>
<dbReference type="EMBL" id="JYDS01000018">
    <property type="protein sequence ID" value="KRZ32238.1"/>
    <property type="molecule type" value="Genomic_DNA"/>
</dbReference>
<gene>
    <name evidence="1" type="ORF">T4B_11744</name>
    <name evidence="2" type="ORF">T4C_7978</name>
</gene>